<reference evidence="1 2" key="1">
    <citation type="submission" date="2015-01" db="EMBL/GenBank/DDBJ databases">
        <title>The Genome Sequence of Ochroconis gallopava CBS43764.</title>
        <authorList>
            <consortium name="The Broad Institute Genomics Platform"/>
            <person name="Cuomo C."/>
            <person name="de Hoog S."/>
            <person name="Gorbushina A."/>
            <person name="Stielow B."/>
            <person name="Teixiera M."/>
            <person name="Abouelleil A."/>
            <person name="Chapman S.B."/>
            <person name="Priest M."/>
            <person name="Young S.K."/>
            <person name="Wortman J."/>
            <person name="Nusbaum C."/>
            <person name="Birren B."/>
        </authorList>
    </citation>
    <scope>NUCLEOTIDE SEQUENCE [LARGE SCALE GENOMIC DNA]</scope>
    <source>
        <strain evidence="1 2">CBS 43764</strain>
    </source>
</reference>
<evidence type="ECO:0000313" key="1">
    <source>
        <dbReference type="EMBL" id="KIV98559.1"/>
    </source>
</evidence>
<dbReference type="VEuPathDB" id="FungiDB:PV09_09640"/>
<sequence length="201" mass="22237">MNLNNNTKYTLIQDIHRDITIIKANSSILNTPLPKKNAMNTRTWTQVASSPAAPPSLQRTMSGISSTAASIESPKHKEIVIRYKGNKAVLYAQRKLRPSELVKKLNVALTSTEDTLIMAAKFKAARINGRGSIVAHTETVAQAETLRRHKEERKGFVAIEAEIMLPVNPVIVHGTPIQSIDPGNKVAFIEQLRIENRQVIA</sequence>
<name>A0A0D1ZX18_9PEZI</name>
<organism evidence="1 2">
    <name type="scientific">Verruconis gallopava</name>
    <dbReference type="NCBI Taxonomy" id="253628"/>
    <lineage>
        <taxon>Eukaryota</taxon>
        <taxon>Fungi</taxon>
        <taxon>Dikarya</taxon>
        <taxon>Ascomycota</taxon>
        <taxon>Pezizomycotina</taxon>
        <taxon>Dothideomycetes</taxon>
        <taxon>Pleosporomycetidae</taxon>
        <taxon>Venturiales</taxon>
        <taxon>Sympoventuriaceae</taxon>
        <taxon>Verruconis</taxon>
    </lineage>
</organism>
<dbReference type="InParanoid" id="A0A0D1ZX18"/>
<dbReference type="GeneID" id="27317613"/>
<accession>A0A0D1ZX18</accession>
<gene>
    <name evidence="1" type="ORF">PV09_09640</name>
</gene>
<proteinExistence type="predicted"/>
<dbReference type="EMBL" id="KN847632">
    <property type="protein sequence ID" value="KIV98559.1"/>
    <property type="molecule type" value="Genomic_DNA"/>
</dbReference>
<dbReference type="HOGENOM" id="CLU_1361353_0_0_1"/>
<keyword evidence="2" id="KW-1185">Reference proteome</keyword>
<dbReference type="AlphaFoldDB" id="A0A0D1ZX18"/>
<dbReference type="Proteomes" id="UP000053259">
    <property type="component" value="Unassembled WGS sequence"/>
</dbReference>
<protein>
    <submittedName>
        <fullName evidence="1">Uncharacterized protein</fullName>
    </submittedName>
</protein>
<dbReference type="RefSeq" id="XP_016208429.1">
    <property type="nucleotide sequence ID" value="XM_016363742.1"/>
</dbReference>
<evidence type="ECO:0000313" key="2">
    <source>
        <dbReference type="Proteomes" id="UP000053259"/>
    </source>
</evidence>